<evidence type="ECO:0000256" key="2">
    <source>
        <dbReference type="SAM" id="Phobius"/>
    </source>
</evidence>
<keyword evidence="2" id="KW-0472">Membrane</keyword>
<dbReference type="GeneID" id="95763452"/>
<dbReference type="SMART" id="SM00978">
    <property type="entry name" value="Tim44"/>
    <property type="match status" value="1"/>
</dbReference>
<dbReference type="EMBL" id="JAVDPY010000004">
    <property type="protein sequence ID" value="MDR6334277.1"/>
    <property type="molecule type" value="Genomic_DNA"/>
</dbReference>
<proteinExistence type="predicted"/>
<dbReference type="Proteomes" id="UP001144397">
    <property type="component" value="Unassembled WGS sequence"/>
</dbReference>
<comment type="caution">
    <text evidence="5">The sequence shown here is derived from an EMBL/GenBank/DDBJ whole genome shotgun (WGS) entry which is preliminary data.</text>
</comment>
<feature type="transmembrane region" description="Helical" evidence="2">
    <location>
        <begin position="98"/>
        <end position="117"/>
    </location>
</feature>
<dbReference type="EMBL" id="BSDO01000003">
    <property type="protein sequence ID" value="GLI22997.1"/>
    <property type="molecule type" value="Genomic_DNA"/>
</dbReference>
<dbReference type="Gene3D" id="3.10.450.240">
    <property type="match status" value="1"/>
</dbReference>
<dbReference type="RefSeq" id="WP_281807899.1">
    <property type="nucleotide sequence ID" value="NZ_BSDO01000003.1"/>
</dbReference>
<evidence type="ECO:0000313" key="5">
    <source>
        <dbReference type="EMBL" id="GLI22997.1"/>
    </source>
</evidence>
<feature type="region of interest" description="Disordered" evidence="1">
    <location>
        <begin position="37"/>
        <end position="88"/>
    </location>
</feature>
<gene>
    <name evidence="6" type="ORF">GGQ86_002753</name>
    <name evidence="5" type="ORF">XFLAVUS301_26710</name>
</gene>
<dbReference type="Pfam" id="PF04280">
    <property type="entry name" value="Tim44"/>
    <property type="match status" value="1"/>
</dbReference>
<dbReference type="PANTHER" id="PTHR41542">
    <property type="entry name" value="BLL5807 PROTEIN"/>
    <property type="match status" value="1"/>
</dbReference>
<feature type="domain" description="Tim44-like" evidence="4">
    <location>
        <begin position="204"/>
        <end position="350"/>
    </location>
</feature>
<name>A0A9W6FM42_XANFL</name>
<evidence type="ECO:0000259" key="4">
    <source>
        <dbReference type="SMART" id="SM00978"/>
    </source>
</evidence>
<dbReference type="InterPro" id="IPR032710">
    <property type="entry name" value="NTF2-like_dom_sf"/>
</dbReference>
<feature type="compositionally biased region" description="Pro residues" evidence="1">
    <location>
        <begin position="166"/>
        <end position="177"/>
    </location>
</feature>
<keyword evidence="3" id="KW-0732">Signal</keyword>
<keyword evidence="2" id="KW-1133">Transmembrane helix</keyword>
<evidence type="ECO:0000313" key="6">
    <source>
        <dbReference type="EMBL" id="MDR6334277.1"/>
    </source>
</evidence>
<reference evidence="6 8" key="2">
    <citation type="submission" date="2023-07" db="EMBL/GenBank/DDBJ databases">
        <title>Genomic Encyclopedia of Type Strains, Phase IV (KMG-IV): sequencing the most valuable type-strain genomes for metagenomic binning, comparative biology and taxonomic classification.</title>
        <authorList>
            <person name="Goeker M."/>
        </authorList>
    </citation>
    <scope>NUCLEOTIDE SEQUENCE [LARGE SCALE GENOMIC DNA]</scope>
    <source>
        <strain evidence="6 8">DSM 338</strain>
    </source>
</reference>
<dbReference type="InterPro" id="IPR007379">
    <property type="entry name" value="Tim44-like_dom"/>
</dbReference>
<protein>
    <submittedName>
        <fullName evidence="6">Lipid-binding transport protein (Tim44 family)</fullName>
    </submittedName>
    <submittedName>
        <fullName evidence="5">Membrane protein</fullName>
    </submittedName>
</protein>
<organism evidence="5 7">
    <name type="scientific">Xanthobacter flavus</name>
    <dbReference type="NCBI Taxonomy" id="281"/>
    <lineage>
        <taxon>Bacteria</taxon>
        <taxon>Pseudomonadati</taxon>
        <taxon>Pseudomonadota</taxon>
        <taxon>Alphaproteobacteria</taxon>
        <taxon>Hyphomicrobiales</taxon>
        <taxon>Xanthobacteraceae</taxon>
        <taxon>Xanthobacter</taxon>
    </lineage>
</organism>
<keyword evidence="2" id="KW-0812">Transmembrane</keyword>
<dbReference type="Proteomes" id="UP001245370">
    <property type="component" value="Unassembled WGS sequence"/>
</dbReference>
<feature type="compositionally biased region" description="Low complexity" evidence="1">
    <location>
        <begin position="48"/>
        <end position="62"/>
    </location>
</feature>
<dbReference type="AlphaFoldDB" id="A0A9W6FM42"/>
<feature type="signal peptide" evidence="3">
    <location>
        <begin position="1"/>
        <end position="33"/>
    </location>
</feature>
<feature type="region of interest" description="Disordered" evidence="1">
    <location>
        <begin position="155"/>
        <end position="214"/>
    </location>
</feature>
<reference evidence="5" key="1">
    <citation type="submission" date="2022-12" db="EMBL/GenBank/DDBJ databases">
        <title>Reference genome sequencing for broad-spectrum identification of bacterial and archaeal isolates by mass spectrometry.</title>
        <authorList>
            <person name="Sekiguchi Y."/>
            <person name="Tourlousse D.M."/>
        </authorList>
    </citation>
    <scope>NUCLEOTIDE SEQUENCE</scope>
    <source>
        <strain evidence="5">301</strain>
    </source>
</reference>
<dbReference type="SUPFAM" id="SSF54427">
    <property type="entry name" value="NTF2-like"/>
    <property type="match status" value="1"/>
</dbReference>
<feature type="transmembrane region" description="Helical" evidence="2">
    <location>
        <begin position="124"/>
        <end position="144"/>
    </location>
</feature>
<evidence type="ECO:0000313" key="7">
    <source>
        <dbReference type="Proteomes" id="UP001144397"/>
    </source>
</evidence>
<evidence type="ECO:0000256" key="1">
    <source>
        <dbReference type="SAM" id="MobiDB-lite"/>
    </source>
</evidence>
<dbReference type="PANTHER" id="PTHR41542:SF1">
    <property type="entry name" value="BLL5807 PROTEIN"/>
    <property type="match status" value="1"/>
</dbReference>
<feature type="chain" id="PRO_5040938890" evidence="3">
    <location>
        <begin position="34"/>
        <end position="351"/>
    </location>
</feature>
<evidence type="ECO:0000256" key="3">
    <source>
        <dbReference type="SAM" id="SignalP"/>
    </source>
</evidence>
<accession>A0A9W6FM42</accession>
<evidence type="ECO:0000313" key="8">
    <source>
        <dbReference type="Proteomes" id="UP001245370"/>
    </source>
</evidence>
<keyword evidence="8" id="KW-1185">Reference proteome</keyword>
<sequence length="351" mass="36163">MSRFSKGSRKVSGIAAIAVAMALSLVVADQADARQGGSFGSRGTRTFQSPAPTQTAPSTAAPIQRSTTPQPGPQAINPAARPQTAARPSMFGSGFGGALMRGLLIGGLVGMLFGGGLGGMAGMLGLLLQVALIAGVIFLVMRFLRSRNPTPAAAGYGRSMSGGPMPGGPTPGAPNPGAPMNSGPTPSYGMGGGMAGGPVPPQPSAPPAGGGKTDEIGVLPADLDTFERLLSTIQTAFSREDQGELKANTTPEMFGFLGDELRDNAEKGLRNQVSDVKLLQGDVAEAWREGMRDYVTVALRYAIRDQMVDRTTGRVTSGSDAVGETTEIWTFVRERGPFGAGPWLLSAIQET</sequence>